<evidence type="ECO:0000313" key="4">
    <source>
        <dbReference type="EMBL" id="HAF4682477.1"/>
    </source>
</evidence>
<dbReference type="Gene3D" id="1.10.3290.10">
    <property type="entry name" value="Fido-like domain"/>
    <property type="match status" value="1"/>
</dbReference>
<dbReference type="PANTHER" id="PTHR13504">
    <property type="entry name" value="FIDO DOMAIN-CONTAINING PROTEIN DDB_G0283145"/>
    <property type="match status" value="1"/>
</dbReference>
<name>A0A747X7E1_SALER</name>
<evidence type="ECO:0000256" key="2">
    <source>
        <dbReference type="PIRSR" id="PIRSR640198-2"/>
    </source>
</evidence>
<dbReference type="AlphaFoldDB" id="A0A747X7E1"/>
<organism evidence="4">
    <name type="scientific">Salmonella enterica</name>
    <name type="common">Salmonella choleraesuis</name>
    <dbReference type="NCBI Taxonomy" id="28901"/>
    <lineage>
        <taxon>Bacteria</taxon>
        <taxon>Pseudomonadati</taxon>
        <taxon>Pseudomonadota</taxon>
        <taxon>Gammaproteobacteria</taxon>
        <taxon>Enterobacterales</taxon>
        <taxon>Enterobacteriaceae</taxon>
        <taxon>Salmonella</taxon>
    </lineage>
</organism>
<evidence type="ECO:0000259" key="3">
    <source>
        <dbReference type="PROSITE" id="PS51459"/>
    </source>
</evidence>
<reference evidence="4" key="2">
    <citation type="submission" date="2020-02" db="EMBL/GenBank/DDBJ databases">
        <authorList>
            <consortium name="NCBI Pathogen Detection Project"/>
        </authorList>
    </citation>
    <scope>NUCLEOTIDE SEQUENCE</scope>
    <source>
        <strain evidence="4">MA.CIT_D2.17</strain>
    </source>
</reference>
<dbReference type="Pfam" id="PF02661">
    <property type="entry name" value="Fic"/>
    <property type="match status" value="1"/>
</dbReference>
<keyword evidence="2" id="KW-0067">ATP-binding</keyword>
<dbReference type="InterPro" id="IPR036597">
    <property type="entry name" value="Fido-like_dom_sf"/>
</dbReference>
<dbReference type="PROSITE" id="PS51459">
    <property type="entry name" value="FIDO"/>
    <property type="match status" value="1"/>
</dbReference>
<reference evidence="4" key="1">
    <citation type="journal article" date="2018" name="Genome Biol.">
        <title>SKESA: strategic k-mer extension for scrupulous assemblies.</title>
        <authorList>
            <person name="Souvorov A."/>
            <person name="Agarwala R."/>
            <person name="Lipman D.J."/>
        </authorList>
    </citation>
    <scope>NUCLEOTIDE SEQUENCE</scope>
    <source>
        <strain evidence="4">MA.CIT_D2.17</strain>
    </source>
</reference>
<gene>
    <name evidence="4" type="ORF">G8N23_000014</name>
</gene>
<dbReference type="PANTHER" id="PTHR13504:SF38">
    <property type="entry name" value="FIDO DOMAIN-CONTAINING PROTEIN"/>
    <property type="match status" value="1"/>
</dbReference>
<dbReference type="SUPFAM" id="SSF140931">
    <property type="entry name" value="Fic-like"/>
    <property type="match status" value="1"/>
</dbReference>
<dbReference type="EMBL" id="DAAVGJ010000001">
    <property type="protein sequence ID" value="HAF4682477.1"/>
    <property type="molecule type" value="Genomic_DNA"/>
</dbReference>
<comment type="caution">
    <text evidence="4">The sequence shown here is derived from an EMBL/GenBank/DDBJ whole genome shotgun (WGS) entry which is preliminary data.</text>
</comment>
<feature type="active site" evidence="1">
    <location>
        <position position="287"/>
    </location>
</feature>
<accession>A0A747X7E1</accession>
<dbReference type="InterPro" id="IPR003812">
    <property type="entry name" value="Fido"/>
</dbReference>
<dbReference type="InterPro" id="IPR036390">
    <property type="entry name" value="WH_DNA-bd_sf"/>
</dbReference>
<keyword evidence="2" id="KW-0547">Nucleotide-binding</keyword>
<dbReference type="SUPFAM" id="SSF46785">
    <property type="entry name" value="Winged helix' DNA-binding domain"/>
    <property type="match status" value="1"/>
</dbReference>
<proteinExistence type="predicted"/>
<protein>
    <submittedName>
        <fullName evidence="4">Fic family protein</fullName>
    </submittedName>
</protein>
<dbReference type="InterPro" id="IPR040198">
    <property type="entry name" value="Fido_containing"/>
</dbReference>
<evidence type="ECO:0000256" key="1">
    <source>
        <dbReference type="PIRSR" id="PIRSR640198-1"/>
    </source>
</evidence>
<dbReference type="GO" id="GO:0005524">
    <property type="term" value="F:ATP binding"/>
    <property type="evidence" value="ECO:0007669"/>
    <property type="project" value="UniProtKB-KW"/>
</dbReference>
<feature type="binding site" evidence="2">
    <location>
        <begin position="291"/>
        <end position="298"/>
    </location>
    <ligand>
        <name>ATP</name>
        <dbReference type="ChEBI" id="CHEBI:30616"/>
    </ligand>
</feature>
<feature type="domain" description="Fido" evidence="3">
    <location>
        <begin position="194"/>
        <end position="352"/>
    </location>
</feature>
<sequence>MAKERIRRAPQGSQLFRSIFECSKAIWGDSAAGYIAEASTIMTIIDEKGRYLHWEDICNRTNNKEKALGYWSLIKLARNGASQSMFGLQDVFHKPSFYCPLPDIQKTCSLIDRTCTAVAIKALISSSDMEESVFSDFIDDESIASSQLEGAATTKKVALEILREGRTPKSESDKMILGNNRLMNLAWETRHDAMTEELFLLFHETASRGVNDATYSPGELRKDNSVVVADLEGNTIHQPPDVSELHESVKAFIKWININHEDDVSPKRYIHPVVKTCIIHFCVGYLHPFNDGNGRVARALSYWYLFRKGYDAFRYISISRLLKEAPIQYAEAYMKTERDGLDLTYFVEYQCRILERAINGTISKVTDAVTQARQFNLWLLTSGVSRKLTTIQQYIIQSVIIESEKTFTVRQLEEGAGISESAARKNLERMTDVGMLNRTGGGGNKPVTYTGKKSINDIKKAIIKLTE</sequence>